<dbReference type="FunFam" id="1.20.1250.20:FF:001515">
    <property type="entry name" value="Uncharacterized protein"/>
    <property type="match status" value="1"/>
</dbReference>
<comment type="caution">
    <text evidence="9">The sequence shown here is derived from an EMBL/GenBank/DDBJ whole genome shotgun (WGS) entry which is preliminary data.</text>
</comment>
<feature type="transmembrane region" description="Helical" evidence="7">
    <location>
        <begin position="342"/>
        <end position="366"/>
    </location>
</feature>
<evidence type="ECO:0000256" key="5">
    <source>
        <dbReference type="ARBA" id="ARBA00023136"/>
    </source>
</evidence>
<keyword evidence="4 7" id="KW-1133">Transmembrane helix</keyword>
<dbReference type="InterPro" id="IPR020846">
    <property type="entry name" value="MFS_dom"/>
</dbReference>
<protein>
    <recommendedName>
        <fullName evidence="8">Major facilitator superfamily (MFS) profile domain-containing protein</fullName>
    </recommendedName>
</protein>
<dbReference type="GO" id="GO:0016020">
    <property type="term" value="C:membrane"/>
    <property type="evidence" value="ECO:0007669"/>
    <property type="project" value="UniProtKB-SubCell"/>
</dbReference>
<dbReference type="InterPro" id="IPR036259">
    <property type="entry name" value="MFS_trans_sf"/>
</dbReference>
<feature type="transmembrane region" description="Helical" evidence="7">
    <location>
        <begin position="67"/>
        <end position="89"/>
    </location>
</feature>
<evidence type="ECO:0000313" key="10">
    <source>
        <dbReference type="Proteomes" id="UP001172673"/>
    </source>
</evidence>
<keyword evidence="10" id="KW-1185">Reference proteome</keyword>
<dbReference type="PROSITE" id="PS50850">
    <property type="entry name" value="MFS"/>
    <property type="match status" value="1"/>
</dbReference>
<feature type="transmembrane region" description="Helical" evidence="7">
    <location>
        <begin position="378"/>
        <end position="401"/>
    </location>
</feature>
<name>A0AA39CLB5_9EURO</name>
<feature type="transmembrane region" description="Helical" evidence="7">
    <location>
        <begin position="154"/>
        <end position="179"/>
    </location>
</feature>
<feature type="domain" description="Major facilitator superfamily (MFS) profile" evidence="8">
    <location>
        <begin position="16"/>
        <end position="466"/>
    </location>
</feature>
<evidence type="ECO:0000256" key="6">
    <source>
        <dbReference type="SAM" id="MobiDB-lite"/>
    </source>
</evidence>
<feature type="transmembrane region" description="Helical" evidence="7">
    <location>
        <begin position="443"/>
        <end position="462"/>
    </location>
</feature>
<comment type="subcellular location">
    <subcellularLocation>
        <location evidence="1">Membrane</location>
        <topology evidence="1">Multi-pass membrane protein</topology>
    </subcellularLocation>
</comment>
<evidence type="ECO:0000256" key="1">
    <source>
        <dbReference type="ARBA" id="ARBA00004141"/>
    </source>
</evidence>
<accession>A0AA39CLB5</accession>
<feature type="transmembrane region" description="Helical" evidence="7">
    <location>
        <begin position="413"/>
        <end position="431"/>
    </location>
</feature>
<feature type="region of interest" description="Disordered" evidence="6">
    <location>
        <begin position="523"/>
        <end position="544"/>
    </location>
</feature>
<dbReference type="EMBL" id="JAPDRK010000005">
    <property type="protein sequence ID" value="KAJ9612470.1"/>
    <property type="molecule type" value="Genomic_DNA"/>
</dbReference>
<dbReference type="InterPro" id="IPR005829">
    <property type="entry name" value="Sugar_transporter_CS"/>
</dbReference>
<feature type="transmembrane region" description="Helical" evidence="7">
    <location>
        <begin position="191"/>
        <end position="208"/>
    </location>
</feature>
<dbReference type="SUPFAM" id="SSF103473">
    <property type="entry name" value="MFS general substrate transporter"/>
    <property type="match status" value="1"/>
</dbReference>
<organism evidence="9 10">
    <name type="scientific">Cladophialophora chaetospira</name>
    <dbReference type="NCBI Taxonomy" id="386627"/>
    <lineage>
        <taxon>Eukaryota</taxon>
        <taxon>Fungi</taxon>
        <taxon>Dikarya</taxon>
        <taxon>Ascomycota</taxon>
        <taxon>Pezizomycotina</taxon>
        <taxon>Eurotiomycetes</taxon>
        <taxon>Chaetothyriomycetidae</taxon>
        <taxon>Chaetothyriales</taxon>
        <taxon>Herpotrichiellaceae</taxon>
        <taxon>Cladophialophora</taxon>
    </lineage>
</organism>
<dbReference type="GO" id="GO:0005351">
    <property type="term" value="F:carbohydrate:proton symporter activity"/>
    <property type="evidence" value="ECO:0007669"/>
    <property type="project" value="TreeGrafter"/>
</dbReference>
<comment type="similarity">
    <text evidence="2">Belongs to the major facilitator superfamily. Sugar transporter (TC 2.A.1.1) family.</text>
</comment>
<evidence type="ECO:0000256" key="2">
    <source>
        <dbReference type="ARBA" id="ARBA00010992"/>
    </source>
</evidence>
<feature type="transmembrane region" description="Helical" evidence="7">
    <location>
        <begin position="96"/>
        <end position="112"/>
    </location>
</feature>
<evidence type="ECO:0000259" key="8">
    <source>
        <dbReference type="PROSITE" id="PS50850"/>
    </source>
</evidence>
<feature type="transmembrane region" description="Helical" evidence="7">
    <location>
        <begin position="277"/>
        <end position="294"/>
    </location>
</feature>
<evidence type="ECO:0000256" key="7">
    <source>
        <dbReference type="SAM" id="Phobius"/>
    </source>
</evidence>
<evidence type="ECO:0000256" key="4">
    <source>
        <dbReference type="ARBA" id="ARBA00022989"/>
    </source>
</evidence>
<keyword evidence="5 7" id="KW-0472">Membrane</keyword>
<dbReference type="PANTHER" id="PTHR48022">
    <property type="entry name" value="PLASTIDIC GLUCOSE TRANSPORTER 4"/>
    <property type="match status" value="1"/>
</dbReference>
<dbReference type="Pfam" id="PF00083">
    <property type="entry name" value="Sugar_tr"/>
    <property type="match status" value="1"/>
</dbReference>
<keyword evidence="3 7" id="KW-0812">Transmembrane</keyword>
<feature type="transmembrane region" description="Helical" evidence="7">
    <location>
        <begin position="314"/>
        <end position="335"/>
    </location>
</feature>
<feature type="compositionally biased region" description="Basic and acidic residues" evidence="6">
    <location>
        <begin position="528"/>
        <end position="544"/>
    </location>
</feature>
<dbReference type="AlphaFoldDB" id="A0AA39CLB5"/>
<evidence type="ECO:0000313" key="9">
    <source>
        <dbReference type="EMBL" id="KAJ9612470.1"/>
    </source>
</evidence>
<gene>
    <name evidence="9" type="ORF">H2200_004067</name>
</gene>
<sequence>MAFGTERHWSGWNFFICFMVSLGQIAFGYPASIIGVTLAQPSFLIYMGLLDVTQDPPALTPGADQKIGAMSGVFQAGAAINVFIAGYIADRWGRKWALHWCGFLSLFGGAMLCGSRNVPMFVVARLFAGGGSWGYLAVTPFYSAELAPPGLRGLMVGMNGVNIALGYGLASYMGLAFYFVENPSVQWRAPLGLALIWPFMMILVCFVIPESPRFLLMKGRIDEAREVVYKLHGSKNDPDQEFVRGEFYQMSKQAELDRAIAPSWIDMFRKPSYRKRTILAMGFAFIGQSTGVLVLNNYGPTIYASLGYDTLHQLIFQCGWISVGIFGNLVGALIMDWTGRKPLLVMGVGGCCISLILEAAMVASFAEEATNKAGLQMGVAAAYLFLLVYSIGIDVAGVVFYSELFPNHLRARGLALSIGVIAVTDLLYLQVAATAFTNIGWKFYLVFIILSGLGTIFAYVMLPETKNIPLEEMAKIFGDEVAVFAADLHVDQRTHELIVEEHGAKSDDHLGRVATEAGIQKRPSADAGKLEAGHQMVEHHNTEK</sequence>
<reference evidence="9" key="1">
    <citation type="submission" date="2022-10" db="EMBL/GenBank/DDBJ databases">
        <title>Culturing micro-colonial fungi from biological soil crusts in the Mojave desert and describing Neophaeococcomyces mojavensis, and introducing the new genera and species Taxawa tesnikishii.</title>
        <authorList>
            <person name="Kurbessoian T."/>
            <person name="Stajich J.E."/>
        </authorList>
    </citation>
    <scope>NUCLEOTIDE SEQUENCE</scope>
    <source>
        <strain evidence="9">TK_41</strain>
    </source>
</reference>
<dbReference type="InterPro" id="IPR005828">
    <property type="entry name" value="MFS_sugar_transport-like"/>
</dbReference>
<evidence type="ECO:0000256" key="3">
    <source>
        <dbReference type="ARBA" id="ARBA00022692"/>
    </source>
</evidence>
<feature type="transmembrane region" description="Helical" evidence="7">
    <location>
        <begin position="12"/>
        <end position="39"/>
    </location>
</feature>
<dbReference type="InterPro" id="IPR050360">
    <property type="entry name" value="MFS_Sugar_Transporters"/>
</dbReference>
<dbReference type="PANTHER" id="PTHR48022:SF11">
    <property type="entry name" value="MONOSACCHARIDE TRANSPORTER (HXT8), PUTATIVE (AFU_ORTHOLOGUE AFUA_2G08120)-RELATED"/>
    <property type="match status" value="1"/>
</dbReference>
<dbReference type="Proteomes" id="UP001172673">
    <property type="component" value="Unassembled WGS sequence"/>
</dbReference>
<feature type="transmembrane region" description="Helical" evidence="7">
    <location>
        <begin position="118"/>
        <end position="142"/>
    </location>
</feature>
<dbReference type="Gene3D" id="1.20.1250.20">
    <property type="entry name" value="MFS general substrate transporter like domains"/>
    <property type="match status" value="1"/>
</dbReference>
<proteinExistence type="inferred from homology"/>
<dbReference type="PROSITE" id="PS00216">
    <property type="entry name" value="SUGAR_TRANSPORT_1"/>
    <property type="match status" value="1"/>
</dbReference>